<reference evidence="2 3" key="1">
    <citation type="submission" date="2018-05" db="EMBL/GenBank/DDBJ databases">
        <title>Draft genome of Methanospirillum lacunae Ki8-1.</title>
        <authorList>
            <person name="Dueholm M.S."/>
            <person name="Nielsen P.H."/>
            <person name="Bakmann L.F."/>
            <person name="Otzen D.E."/>
        </authorList>
    </citation>
    <scope>NUCLEOTIDE SEQUENCE [LARGE SCALE GENOMIC DNA]</scope>
    <source>
        <strain evidence="2 3">Ki8-1</strain>
    </source>
</reference>
<dbReference type="RefSeq" id="WP_109967196.1">
    <property type="nucleotide sequence ID" value="NZ_CP176093.1"/>
</dbReference>
<dbReference type="GeneID" id="97549254"/>
<evidence type="ECO:0000313" key="2">
    <source>
        <dbReference type="EMBL" id="PWR73916.1"/>
    </source>
</evidence>
<dbReference type="InterPro" id="IPR027417">
    <property type="entry name" value="P-loop_NTPase"/>
</dbReference>
<dbReference type="CDD" id="cd02042">
    <property type="entry name" value="ParAB_family"/>
    <property type="match status" value="1"/>
</dbReference>
<organism evidence="2 3">
    <name type="scientific">Methanospirillum lacunae</name>
    <dbReference type="NCBI Taxonomy" id="668570"/>
    <lineage>
        <taxon>Archaea</taxon>
        <taxon>Methanobacteriati</taxon>
        <taxon>Methanobacteriota</taxon>
        <taxon>Stenosarchaea group</taxon>
        <taxon>Methanomicrobia</taxon>
        <taxon>Methanomicrobiales</taxon>
        <taxon>Methanospirillaceae</taxon>
        <taxon>Methanospirillum</taxon>
    </lineage>
</organism>
<proteinExistence type="predicted"/>
<dbReference type="Proteomes" id="UP000245657">
    <property type="component" value="Unassembled WGS sequence"/>
</dbReference>
<dbReference type="SUPFAM" id="SSF52540">
    <property type="entry name" value="P-loop containing nucleoside triphosphate hydrolases"/>
    <property type="match status" value="1"/>
</dbReference>
<feature type="domain" description="AAA" evidence="1">
    <location>
        <begin position="5"/>
        <end position="185"/>
    </location>
</feature>
<protein>
    <submittedName>
        <fullName evidence="2">Chromosome partitioning protein</fullName>
    </submittedName>
</protein>
<accession>A0A2V2N8A5</accession>
<dbReference type="PANTHER" id="PTHR13696">
    <property type="entry name" value="P-LOOP CONTAINING NUCLEOSIDE TRIPHOSPHATE HYDROLASE"/>
    <property type="match status" value="1"/>
</dbReference>
<keyword evidence="3" id="KW-1185">Reference proteome</keyword>
<dbReference type="AlphaFoldDB" id="A0A2V2N8A5"/>
<dbReference type="Gene3D" id="3.40.50.300">
    <property type="entry name" value="P-loop containing nucleotide triphosphate hydrolases"/>
    <property type="match status" value="1"/>
</dbReference>
<gene>
    <name evidence="2" type="ORF">DK846_01755</name>
</gene>
<evidence type="ECO:0000313" key="3">
    <source>
        <dbReference type="Proteomes" id="UP000245657"/>
    </source>
</evidence>
<dbReference type="InterPro" id="IPR025669">
    <property type="entry name" value="AAA_dom"/>
</dbReference>
<comment type="caution">
    <text evidence="2">The sequence shown here is derived from an EMBL/GenBank/DDBJ whole genome shotgun (WGS) entry which is preliminary data.</text>
</comment>
<dbReference type="InterPro" id="IPR050678">
    <property type="entry name" value="DNA_Partitioning_ATPase"/>
</dbReference>
<sequence>MLITVTAFAHHKGGTGKTTTCLQVAGFLVKSGRRVLVIDTDPQANATLGLGIHPDTPARNIYHYYSSQNSPDTDPVSLASLIIRTISNIDLIPSHLDLVGAESLLYQNPERYEILAREVASLKDRYDHILIDTPPFLGQFLLNGIIAADRTVIVFSPDSFALNGYENIRLILSDIEEILNKKIQIKMAVLNRWSLPVSEQSFFSKISARFTRQTKSDQTEEIKHILEDQMKREVGLVIQVPESQQVGLSNRRGMPLAFSHPEDPAAKAFEQIAQALDQG</sequence>
<dbReference type="OrthoDB" id="36110at2157"/>
<evidence type="ECO:0000259" key="1">
    <source>
        <dbReference type="Pfam" id="PF13614"/>
    </source>
</evidence>
<dbReference type="EMBL" id="QGMY01000002">
    <property type="protein sequence ID" value="PWR73916.1"/>
    <property type="molecule type" value="Genomic_DNA"/>
</dbReference>
<dbReference type="Pfam" id="PF13614">
    <property type="entry name" value="AAA_31"/>
    <property type="match status" value="1"/>
</dbReference>
<dbReference type="PANTHER" id="PTHR13696:SF99">
    <property type="entry name" value="COBYRINIC ACID AC-DIAMIDE SYNTHASE"/>
    <property type="match status" value="1"/>
</dbReference>
<name>A0A2V2N8A5_9EURY</name>